<keyword evidence="1" id="KW-1133">Transmembrane helix</keyword>
<accession>A0ABQ6JJ50</accession>
<organism evidence="2 3">
    <name type="scientific">Angustibacter aerolatus</name>
    <dbReference type="NCBI Taxonomy" id="1162965"/>
    <lineage>
        <taxon>Bacteria</taxon>
        <taxon>Bacillati</taxon>
        <taxon>Actinomycetota</taxon>
        <taxon>Actinomycetes</taxon>
        <taxon>Kineosporiales</taxon>
        <taxon>Kineosporiaceae</taxon>
    </lineage>
</organism>
<proteinExistence type="predicted"/>
<sequence length="72" mass="7914">MPAPLQVLHHVLPMGYAIDGLRRLLYGGDLARLWPDVGVLAAYLVGALLLSTVAARRLRVWTVSRIQPELAL</sequence>
<reference evidence="3" key="1">
    <citation type="journal article" date="2019" name="Int. J. Syst. Evol. Microbiol.">
        <title>The Global Catalogue of Microorganisms (GCM) 10K type strain sequencing project: providing services to taxonomists for standard genome sequencing and annotation.</title>
        <authorList>
            <consortium name="The Broad Institute Genomics Platform"/>
            <consortium name="The Broad Institute Genome Sequencing Center for Infectious Disease"/>
            <person name="Wu L."/>
            <person name="Ma J."/>
        </authorList>
    </citation>
    <scope>NUCLEOTIDE SEQUENCE [LARGE SCALE GENOMIC DNA]</scope>
    <source>
        <strain evidence="3">NBRC 108730</strain>
    </source>
</reference>
<gene>
    <name evidence="2" type="ORF">GCM10025868_23890</name>
</gene>
<comment type="caution">
    <text evidence="2">The sequence shown here is derived from an EMBL/GenBank/DDBJ whole genome shotgun (WGS) entry which is preliminary data.</text>
</comment>
<protein>
    <recommendedName>
        <fullName evidence="4">ABC-2 type transporter domain-containing protein</fullName>
    </recommendedName>
</protein>
<dbReference type="EMBL" id="BSUZ01000001">
    <property type="protein sequence ID" value="GMA87139.1"/>
    <property type="molecule type" value="Genomic_DNA"/>
</dbReference>
<name>A0ABQ6JJ50_9ACTN</name>
<keyword evidence="1" id="KW-0472">Membrane</keyword>
<evidence type="ECO:0000256" key="1">
    <source>
        <dbReference type="SAM" id="Phobius"/>
    </source>
</evidence>
<evidence type="ECO:0008006" key="4">
    <source>
        <dbReference type="Google" id="ProtNLM"/>
    </source>
</evidence>
<feature type="transmembrane region" description="Helical" evidence="1">
    <location>
        <begin position="33"/>
        <end position="55"/>
    </location>
</feature>
<keyword evidence="1" id="KW-0812">Transmembrane</keyword>
<evidence type="ECO:0000313" key="3">
    <source>
        <dbReference type="Proteomes" id="UP001157017"/>
    </source>
</evidence>
<dbReference type="Proteomes" id="UP001157017">
    <property type="component" value="Unassembled WGS sequence"/>
</dbReference>
<evidence type="ECO:0000313" key="2">
    <source>
        <dbReference type="EMBL" id="GMA87139.1"/>
    </source>
</evidence>
<keyword evidence="3" id="KW-1185">Reference proteome</keyword>